<organism evidence="2 3">
    <name type="scientific">Carnegiea gigantea</name>
    <dbReference type="NCBI Taxonomy" id="171969"/>
    <lineage>
        <taxon>Eukaryota</taxon>
        <taxon>Viridiplantae</taxon>
        <taxon>Streptophyta</taxon>
        <taxon>Embryophyta</taxon>
        <taxon>Tracheophyta</taxon>
        <taxon>Spermatophyta</taxon>
        <taxon>Magnoliopsida</taxon>
        <taxon>eudicotyledons</taxon>
        <taxon>Gunneridae</taxon>
        <taxon>Pentapetalae</taxon>
        <taxon>Caryophyllales</taxon>
        <taxon>Cactineae</taxon>
        <taxon>Cactaceae</taxon>
        <taxon>Cactoideae</taxon>
        <taxon>Echinocereeae</taxon>
        <taxon>Carnegiea</taxon>
    </lineage>
</organism>
<dbReference type="PANTHER" id="PTHR36607:SF20">
    <property type="entry name" value="AMINOTRANSFERASE-LIKE PLANT MOBILE DOMAIN-CONTAINING PROTEIN"/>
    <property type="match status" value="1"/>
</dbReference>
<feature type="domain" description="Aminotransferase-like plant mobile" evidence="1">
    <location>
        <begin position="149"/>
        <end position="392"/>
    </location>
</feature>
<dbReference type="EMBL" id="JAKOGI010000161">
    <property type="protein sequence ID" value="KAJ8441591.1"/>
    <property type="molecule type" value="Genomic_DNA"/>
</dbReference>
<keyword evidence="3" id="KW-1185">Reference proteome</keyword>
<gene>
    <name evidence="2" type="ORF">Cgig2_023155</name>
</gene>
<evidence type="ECO:0000313" key="2">
    <source>
        <dbReference type="EMBL" id="KAJ8441591.1"/>
    </source>
</evidence>
<name>A0A9Q1KEW4_9CARY</name>
<comment type="caution">
    <text evidence="2">The sequence shown here is derived from an EMBL/GenBank/DDBJ whole genome shotgun (WGS) entry which is preliminary data.</text>
</comment>
<proteinExistence type="predicted"/>
<evidence type="ECO:0000313" key="3">
    <source>
        <dbReference type="Proteomes" id="UP001153076"/>
    </source>
</evidence>
<dbReference type="InterPro" id="IPR019557">
    <property type="entry name" value="AminoTfrase-like_pln_mobile"/>
</dbReference>
<dbReference type="Proteomes" id="UP001153076">
    <property type="component" value="Unassembled WGS sequence"/>
</dbReference>
<dbReference type="OrthoDB" id="913267at2759"/>
<evidence type="ECO:0000259" key="1">
    <source>
        <dbReference type="Pfam" id="PF10536"/>
    </source>
</evidence>
<sequence>MKAKQPSRPKKIYSKWSLLWTKTTSGQCYLHIQPSKNDVNGEETKLPLRNSITFLCKSNCVGGPPSLPWLSKENLKTGETFLLSSHIKVKENLPSYQLSYHDIESEHNSCARLPLHGEFSYKPLYWEWLEDILIHSKDKLTIFHLFDALYASLFLYNQCSNLIRVVCESIETNTLYTSEGEVSLCIFDIRSFLGLPLLGCLYDEVIPIQRELMNKLPRSCTYLFTFHHKLMQGPNKYHVYRKSNQGNQIPHLGILSSIIKVGACGWVDCQVIFDELGVAIGQCTEIFQAAFLSCWLCTFILLVRDADCIHPDTFSVASFMTSGVGYCLPTVILASIYKGLNEISRSLHPSRSGGYFPANFVYVWLAKNIEMYKLVSEVSSSPSMVKFSSLGQAESSKMPENSLVLGGAFVGFHPSSTNLRKLSWMAVSYQELTLLILSAFVRVLSLTVVRTTSTIAATNPVDNSVSIRMFLRIWTSTIFLIQKQCFTITTCSRAMEQGLKSCFLGDAMYSREIPLTHFVNGGPRCSFP</sequence>
<protein>
    <recommendedName>
        <fullName evidence="1">Aminotransferase-like plant mobile domain-containing protein</fullName>
    </recommendedName>
</protein>
<reference evidence="2" key="1">
    <citation type="submission" date="2022-04" db="EMBL/GenBank/DDBJ databases">
        <title>Carnegiea gigantea Genome sequencing and assembly v2.</title>
        <authorList>
            <person name="Copetti D."/>
            <person name="Sanderson M.J."/>
            <person name="Burquez A."/>
            <person name="Wojciechowski M.F."/>
        </authorList>
    </citation>
    <scope>NUCLEOTIDE SEQUENCE</scope>
    <source>
        <strain evidence="2">SGP5-SGP5p</strain>
        <tissue evidence="2">Aerial part</tissue>
    </source>
</reference>
<dbReference type="PANTHER" id="PTHR36607">
    <property type="entry name" value="1,2-DIHYDROXY-3-KETO-5-METHYLTHIOPENTENE DIOXYGENASE 4"/>
    <property type="match status" value="1"/>
</dbReference>
<accession>A0A9Q1KEW4</accession>
<dbReference type="AlphaFoldDB" id="A0A9Q1KEW4"/>
<dbReference type="Pfam" id="PF10536">
    <property type="entry name" value="PMD"/>
    <property type="match status" value="1"/>
</dbReference>